<dbReference type="Proteomes" id="UP000033566">
    <property type="component" value="Chromosome"/>
</dbReference>
<evidence type="ECO:0000313" key="2">
    <source>
        <dbReference type="Proteomes" id="UP000033566"/>
    </source>
</evidence>
<proteinExistence type="predicted"/>
<dbReference type="HOGENOM" id="CLU_3198597_0_0_11"/>
<dbReference type="RefSeq" id="WP_158407900.1">
    <property type="nucleotide sequence ID" value="NZ_CP011311.1"/>
</dbReference>
<dbReference type="AlphaFoldDB" id="A0A0F6QU75"/>
<protein>
    <submittedName>
        <fullName evidence="1">Uncharacterized protein</fullName>
    </submittedName>
</protein>
<reference evidence="1 2" key="1">
    <citation type="journal article" date="2015" name="Genome Announc.">
        <title>Complete Genome Sequence of Corynebacterium camporealensis DSM 44610, Isolated from the Milk of a Manchega Sheep with Subclinical Mastitis.</title>
        <authorList>
            <person name="Ruckert C."/>
            <person name="Albersmeier A."/>
            <person name="Winkler A."/>
            <person name="Tauch A."/>
        </authorList>
    </citation>
    <scope>NUCLEOTIDE SEQUENCE [LARGE SCALE GENOMIC DNA]</scope>
    <source>
        <strain evidence="1 2">DSM 44610</strain>
    </source>
</reference>
<sequence length="45" mass="4649">MITDIVEAIFSIIKEIPEMIDAFSGMELSSSSEAATEGAEAATAA</sequence>
<keyword evidence="2" id="KW-1185">Reference proteome</keyword>
<organism evidence="1 2">
    <name type="scientific">Corynebacterium camporealensis</name>
    <dbReference type="NCBI Taxonomy" id="161896"/>
    <lineage>
        <taxon>Bacteria</taxon>
        <taxon>Bacillati</taxon>
        <taxon>Actinomycetota</taxon>
        <taxon>Actinomycetes</taxon>
        <taxon>Mycobacteriales</taxon>
        <taxon>Corynebacteriaceae</taxon>
        <taxon>Corynebacterium</taxon>
    </lineage>
</organism>
<gene>
    <name evidence="1" type="ORF">UL81_00345</name>
</gene>
<dbReference type="KEGG" id="ccj:UL81_00345"/>
<name>A0A0F6QU75_9CORY</name>
<dbReference type="EMBL" id="CP011311">
    <property type="protein sequence ID" value="AKE38062.1"/>
    <property type="molecule type" value="Genomic_DNA"/>
</dbReference>
<dbReference type="PATRIC" id="fig|161896.4.peg.68"/>
<evidence type="ECO:0000313" key="1">
    <source>
        <dbReference type="EMBL" id="AKE38062.1"/>
    </source>
</evidence>
<accession>A0A0F6QU75</accession>